<protein>
    <submittedName>
        <fullName evidence="1">Uncharacterized protein</fullName>
    </submittedName>
</protein>
<accession>A0A347ZSG5</accession>
<dbReference type="RefSeq" id="WP_116224324.1">
    <property type="nucleotide sequence ID" value="NZ_AP018437.1"/>
</dbReference>
<sequence length="243" mass="26175">MKLKSNVLAISVLVILFGGILLSSGLGWWQTESSKEAATFTEGEFAGMPNPADIRGSYTFGDVQANFGVPAEVLAQAFQVETSDPAAFPVKELEAQYEDSAVEIGTASVRLFVALYTGLPYDLTVETSYLPDSAVQLLQTRELTAEQNDYLASHTVTLDTLAAPEAAVETAPVVEEEESDTFIRGKTTFAEVLSWGVTREQIEAVLGLPMPAENLTVIKDFVLASGLDFESVKTELQAVVDAR</sequence>
<dbReference type="OrthoDB" id="368416at2"/>
<proteinExistence type="predicted"/>
<comment type="caution">
    <text evidence="1">The sequence shown here is derived from an EMBL/GenBank/DDBJ whole genome shotgun (WGS) entry which is preliminary data.</text>
</comment>
<evidence type="ECO:0000313" key="1">
    <source>
        <dbReference type="EMBL" id="REG11188.1"/>
    </source>
</evidence>
<reference evidence="1 2" key="1">
    <citation type="submission" date="2018-08" db="EMBL/GenBank/DDBJ databases">
        <title>Genomic Encyclopedia of Type Strains, Phase IV (KMG-IV): sequencing the most valuable type-strain genomes for metagenomic binning, comparative biology and taxonomic classification.</title>
        <authorList>
            <person name="Goeker M."/>
        </authorList>
    </citation>
    <scope>NUCLEOTIDE SEQUENCE [LARGE SCALE GENOMIC DNA]</scope>
    <source>
        <strain evidence="1 2">DSM 23923</strain>
    </source>
</reference>
<dbReference type="Proteomes" id="UP000256388">
    <property type="component" value="Unassembled WGS sequence"/>
</dbReference>
<evidence type="ECO:0000313" key="2">
    <source>
        <dbReference type="Proteomes" id="UP000256388"/>
    </source>
</evidence>
<gene>
    <name evidence="1" type="ORF">DFR64_1065</name>
</gene>
<keyword evidence="2" id="KW-1185">Reference proteome</keyword>
<dbReference type="EMBL" id="QUMS01000001">
    <property type="protein sequence ID" value="REG11188.1"/>
    <property type="molecule type" value="Genomic_DNA"/>
</dbReference>
<name>A0A347ZSG5_9CHLR</name>
<organism evidence="1 2">
    <name type="scientific">Pelolinea submarina</name>
    <dbReference type="NCBI Taxonomy" id="913107"/>
    <lineage>
        <taxon>Bacteria</taxon>
        <taxon>Bacillati</taxon>
        <taxon>Chloroflexota</taxon>
        <taxon>Anaerolineae</taxon>
        <taxon>Anaerolineales</taxon>
        <taxon>Anaerolineaceae</taxon>
        <taxon>Pelolinea</taxon>
    </lineage>
</organism>
<dbReference type="AlphaFoldDB" id="A0A347ZSG5"/>